<evidence type="ECO:0000256" key="8">
    <source>
        <dbReference type="ARBA" id="ARBA00023288"/>
    </source>
</evidence>
<keyword evidence="4 11" id="KW-0256">Endoplasmic reticulum</keyword>
<keyword evidence="2 11" id="KW-0808">Transferase</keyword>
<dbReference type="Proteomes" id="UP001194696">
    <property type="component" value="Unassembled WGS sequence"/>
</dbReference>
<comment type="function">
    <text evidence="11">Mediates the reversible addition of palmitate to target proteins, thereby regulating their membrane association and biological function.</text>
</comment>
<comment type="catalytic activity">
    <reaction evidence="10 11 12">
        <text>L-cysteinyl-[protein] + hexadecanoyl-CoA = S-hexadecanoyl-L-cysteinyl-[protein] + CoA</text>
        <dbReference type="Rhea" id="RHEA:36683"/>
        <dbReference type="Rhea" id="RHEA-COMP:10131"/>
        <dbReference type="Rhea" id="RHEA-COMP:11032"/>
        <dbReference type="ChEBI" id="CHEBI:29950"/>
        <dbReference type="ChEBI" id="CHEBI:57287"/>
        <dbReference type="ChEBI" id="CHEBI:57379"/>
        <dbReference type="ChEBI" id="CHEBI:74151"/>
        <dbReference type="EC" id="2.3.1.225"/>
    </reaction>
</comment>
<feature type="compositionally biased region" description="Basic residues" evidence="13">
    <location>
        <begin position="696"/>
        <end position="706"/>
    </location>
</feature>
<dbReference type="InterPro" id="IPR033682">
    <property type="entry name" value="PFA4"/>
</dbReference>
<feature type="compositionally biased region" description="Acidic residues" evidence="13">
    <location>
        <begin position="542"/>
        <end position="567"/>
    </location>
</feature>
<feature type="transmembrane region" description="Helical" evidence="11 12">
    <location>
        <begin position="243"/>
        <end position="269"/>
    </location>
</feature>
<proteinExistence type="inferred from homology"/>
<keyword evidence="5 11" id="KW-1133">Transmembrane helix</keyword>
<feature type="region of interest" description="Disordered" evidence="13">
    <location>
        <begin position="365"/>
        <end position="429"/>
    </location>
</feature>
<gene>
    <name evidence="15" type="primary">PFA4_2</name>
    <name evidence="11" type="synonym">PFA4</name>
    <name evidence="15" type="ORF">BGZ96_006743</name>
</gene>
<evidence type="ECO:0000256" key="3">
    <source>
        <dbReference type="ARBA" id="ARBA00022692"/>
    </source>
</evidence>
<feature type="region of interest" description="Disordered" evidence="13">
    <location>
        <begin position="119"/>
        <end position="140"/>
    </location>
</feature>
<dbReference type="Pfam" id="PF01529">
    <property type="entry name" value="DHHC"/>
    <property type="match status" value="1"/>
</dbReference>
<evidence type="ECO:0000256" key="1">
    <source>
        <dbReference type="ARBA" id="ARBA00004141"/>
    </source>
</evidence>
<reference evidence="15 16" key="1">
    <citation type="journal article" date="2020" name="Fungal Divers.">
        <title>Resolving the Mortierellaceae phylogeny through synthesis of multi-gene phylogenetics and phylogenomics.</title>
        <authorList>
            <person name="Vandepol N."/>
            <person name="Liber J."/>
            <person name="Desiro A."/>
            <person name="Na H."/>
            <person name="Kennedy M."/>
            <person name="Barry K."/>
            <person name="Grigoriev I.V."/>
            <person name="Miller A.N."/>
            <person name="O'Donnell K."/>
            <person name="Stajich J.E."/>
            <person name="Bonito G."/>
        </authorList>
    </citation>
    <scope>NUCLEOTIDE SEQUENCE [LARGE SCALE GENOMIC DNA]</scope>
    <source>
        <strain evidence="15 16">AD045</strain>
    </source>
</reference>
<keyword evidence="16" id="KW-1185">Reference proteome</keyword>
<keyword evidence="9 11" id="KW-0012">Acyltransferase</keyword>
<feature type="region of interest" description="Disordered" evidence="13">
    <location>
        <begin position="679"/>
        <end position="706"/>
    </location>
</feature>
<evidence type="ECO:0000256" key="5">
    <source>
        <dbReference type="ARBA" id="ARBA00022989"/>
    </source>
</evidence>
<keyword evidence="3 11" id="KW-0812">Transmembrane</keyword>
<feature type="transmembrane region" description="Helical" evidence="11 12">
    <location>
        <begin position="42"/>
        <end position="60"/>
    </location>
</feature>
<evidence type="ECO:0000256" key="13">
    <source>
        <dbReference type="SAM" id="MobiDB-lite"/>
    </source>
</evidence>
<dbReference type="InterPro" id="IPR001594">
    <property type="entry name" value="Palmitoyltrfase_DHHC"/>
</dbReference>
<feature type="compositionally biased region" description="Polar residues" evidence="13">
    <location>
        <begin position="387"/>
        <end position="396"/>
    </location>
</feature>
<feature type="transmembrane region" description="Helical" evidence="11 12">
    <location>
        <begin position="6"/>
        <end position="30"/>
    </location>
</feature>
<feature type="transmembrane region" description="Helical" evidence="11 12">
    <location>
        <begin position="202"/>
        <end position="222"/>
    </location>
</feature>
<keyword evidence="6 11" id="KW-0472">Membrane</keyword>
<dbReference type="HAMAP" id="MF_03199">
    <property type="entry name" value="DHHC_PAT_PFA4"/>
    <property type="match status" value="1"/>
</dbReference>
<evidence type="ECO:0000256" key="11">
    <source>
        <dbReference type="HAMAP-Rule" id="MF_03199"/>
    </source>
</evidence>
<comment type="subcellular location">
    <subcellularLocation>
        <location evidence="11">Endoplasmic reticulum membrane</location>
        <topology evidence="11">Multi-pass membrane protein</topology>
    </subcellularLocation>
    <subcellularLocation>
        <location evidence="1">Membrane</location>
        <topology evidence="1">Multi-pass membrane protein</topology>
    </subcellularLocation>
</comment>
<dbReference type="EMBL" id="JAAAIM010000033">
    <property type="protein sequence ID" value="KAG0297364.1"/>
    <property type="molecule type" value="Genomic_DNA"/>
</dbReference>
<evidence type="ECO:0000256" key="2">
    <source>
        <dbReference type="ARBA" id="ARBA00022679"/>
    </source>
</evidence>
<evidence type="ECO:0000256" key="12">
    <source>
        <dbReference type="RuleBase" id="RU079119"/>
    </source>
</evidence>
<feature type="region of interest" description="Disordered" evidence="13">
    <location>
        <begin position="491"/>
        <end position="510"/>
    </location>
</feature>
<protein>
    <recommendedName>
        <fullName evidence="11">Palmitoyltransferase PFA4</fullName>
        <ecNumber evidence="11">2.3.1.225</ecNumber>
    </recommendedName>
    <alternativeName>
        <fullName evidence="11">Protein S-acyltransferase</fullName>
        <shortName evidence="11">PAT</shortName>
    </alternativeName>
    <alternativeName>
        <fullName evidence="11">Protein fatty acyltransferase 4</fullName>
    </alternativeName>
</protein>
<feature type="active site" description="S-palmitoyl cysteine intermediate" evidence="11">
    <location>
        <position position="184"/>
    </location>
</feature>
<keyword evidence="8 11" id="KW-0449">Lipoprotein</keyword>
<evidence type="ECO:0000256" key="4">
    <source>
        <dbReference type="ARBA" id="ARBA00022824"/>
    </source>
</evidence>
<evidence type="ECO:0000313" key="16">
    <source>
        <dbReference type="Proteomes" id="UP001194696"/>
    </source>
</evidence>
<feature type="compositionally biased region" description="Low complexity" evidence="13">
    <location>
        <begin position="125"/>
        <end position="140"/>
    </location>
</feature>
<dbReference type="PROSITE" id="PS50216">
    <property type="entry name" value="DHHC"/>
    <property type="match status" value="1"/>
</dbReference>
<evidence type="ECO:0000256" key="9">
    <source>
        <dbReference type="ARBA" id="ARBA00023315"/>
    </source>
</evidence>
<evidence type="ECO:0000256" key="10">
    <source>
        <dbReference type="ARBA" id="ARBA00048048"/>
    </source>
</evidence>
<comment type="domain">
    <text evidence="11 12">The DHHC domain is required for palmitoyltransferase activity.</text>
</comment>
<evidence type="ECO:0000259" key="14">
    <source>
        <dbReference type="Pfam" id="PF01529"/>
    </source>
</evidence>
<feature type="domain" description="Palmitoyltransferase DHHC" evidence="14">
    <location>
        <begin position="153"/>
        <end position="283"/>
    </location>
</feature>
<feature type="region of interest" description="Disordered" evidence="13">
    <location>
        <begin position="521"/>
        <end position="573"/>
    </location>
</feature>
<sequence length="706" mass="79245">MLFTGSRYIVAGVTLLIAYIAITSQVFVFIPWLMSISVQTTFMVLVPFNIGVGFIYWHYYLACTTEPGSTPPEWGVPKEDNDVADEVERRGTDTNTVGNADDIAIGRSTAIENQEIASEIKDRSNNNNNNDSSKDTAATTLLTKSKKKKTPLPRYCKNCEAFKPPRSHHCRICKKCILKMDHHCPWINNCVGHFNYGHFLRFITWVTITTGACMVLLLARVWDAIQNENRYMYRDDGPTKAQIVFLAVNILVDGIVLLAVGILCIYHLWSLMTNTSTIEVWEQEKVEAMVKKGKLRKAKFPYDVGCLRNYRQILGESFLLWLWPQPMQGSGTEFEVTDDKDAATVWPPREYHTSKRQARTFVSEYASSSGVHRRGGAGAGGRGGKNRNMSTLSTPITLDPDLNQGGGRRSRVPSRGSTMSGAAVPHFPTHVRRGSEGWIVQDLTVQQRADLYDRQLRYEQVHGQQQQAAYSEAQAADGDEEEDYQEGLSDIEGGDVYSQLPGGMQGNRAYEDYNDDAEYYDEDEDEEYASSDDASDLPYDVASDEWDENEYDEYDEEDDRYEDEVGSDLDQHNPYLAYADEDEEEGDYDEDVDVDVDDEVTLNGKNRHKIGRFFDNISRSTEDEWDEGEGIDVGCRPPGLMAKGVGIPETPYSATAAASTGQKTFYTMMLEREQALKEQIAVSGDGSGGAVDTKTKSKTKKKKKSK</sequence>
<evidence type="ECO:0000313" key="15">
    <source>
        <dbReference type="EMBL" id="KAG0297364.1"/>
    </source>
</evidence>
<dbReference type="InterPro" id="IPR039859">
    <property type="entry name" value="PFA4/ZDH16/20/ERF2-like"/>
</dbReference>
<evidence type="ECO:0000256" key="6">
    <source>
        <dbReference type="ARBA" id="ARBA00023136"/>
    </source>
</evidence>
<keyword evidence="7 11" id="KW-0564">Palmitate</keyword>
<comment type="caution">
    <text evidence="15">The sequence shown here is derived from an EMBL/GenBank/DDBJ whole genome shotgun (WGS) entry which is preliminary data.</text>
</comment>
<organism evidence="15 16">
    <name type="scientific">Linnemannia gamsii</name>
    <dbReference type="NCBI Taxonomy" id="64522"/>
    <lineage>
        <taxon>Eukaryota</taxon>
        <taxon>Fungi</taxon>
        <taxon>Fungi incertae sedis</taxon>
        <taxon>Mucoromycota</taxon>
        <taxon>Mortierellomycotina</taxon>
        <taxon>Mortierellomycetes</taxon>
        <taxon>Mortierellales</taxon>
        <taxon>Mortierellaceae</taxon>
        <taxon>Linnemannia</taxon>
    </lineage>
</organism>
<feature type="compositionally biased region" description="Acidic residues" evidence="13">
    <location>
        <begin position="521"/>
        <end position="535"/>
    </location>
</feature>
<name>A0ABQ7KEV9_9FUNG</name>
<accession>A0ABQ7KEV9</accession>
<dbReference type="EC" id="2.3.1.225" evidence="11"/>
<evidence type="ECO:0000256" key="7">
    <source>
        <dbReference type="ARBA" id="ARBA00023139"/>
    </source>
</evidence>
<dbReference type="PANTHER" id="PTHR12246">
    <property type="entry name" value="PALMITOYLTRANSFERASE ZDHHC16"/>
    <property type="match status" value="1"/>
</dbReference>
<comment type="similarity">
    <text evidence="11">Belongs to the DHHC palmitoyltransferase family. PFA4 subfamily.</text>
</comment>